<keyword evidence="3" id="KW-1185">Reference proteome</keyword>
<gene>
    <name evidence="2" type="ORF">O3303_00840</name>
</gene>
<proteinExistence type="predicted"/>
<name>A0ABY7LNX5_9BACT</name>
<dbReference type="Proteomes" id="UP001211005">
    <property type="component" value="Chromosome"/>
</dbReference>
<accession>A0ABY7LNX5</accession>
<sequence length="218" mass="24786">MPSEFIQYQTFLTAEAAQPLLQLLKQQEIPFETSSDQHSFDPAFAYNATRAQFTVKLRQQDFLTARGLEAAVNEQRTTEVEDDHYLFGFTDDELFDILAKPDEWSNFDVTLARRILQQRGRDVSEDTVQLLRQNRLAALARPEKSQRTWIVAGYALALLGGVIGLFIGWHLASHKKLLPDGRQVPAFAAADQTHGRRILALGAVSLVIWTALRWYLQE</sequence>
<evidence type="ECO:0000313" key="2">
    <source>
        <dbReference type="EMBL" id="WBA42118.1"/>
    </source>
</evidence>
<dbReference type="RefSeq" id="WP_269560177.1">
    <property type="nucleotide sequence ID" value="NZ_CP114767.1"/>
</dbReference>
<organism evidence="2 3">
    <name type="scientific">Hymenobacter canadensis</name>
    <dbReference type="NCBI Taxonomy" id="2999067"/>
    <lineage>
        <taxon>Bacteria</taxon>
        <taxon>Pseudomonadati</taxon>
        <taxon>Bacteroidota</taxon>
        <taxon>Cytophagia</taxon>
        <taxon>Cytophagales</taxon>
        <taxon>Hymenobacteraceae</taxon>
        <taxon>Hymenobacter</taxon>
    </lineage>
</organism>
<evidence type="ECO:0008006" key="4">
    <source>
        <dbReference type="Google" id="ProtNLM"/>
    </source>
</evidence>
<evidence type="ECO:0000256" key="1">
    <source>
        <dbReference type="SAM" id="Phobius"/>
    </source>
</evidence>
<feature type="transmembrane region" description="Helical" evidence="1">
    <location>
        <begin position="149"/>
        <end position="172"/>
    </location>
</feature>
<keyword evidence="1" id="KW-0472">Membrane</keyword>
<reference evidence="2 3" key="1">
    <citation type="submission" date="2022-12" db="EMBL/GenBank/DDBJ databases">
        <title>Hymenobacter canadensis sp. nov. isolated from lake water of the Cambridge Bay, Canada.</title>
        <authorList>
            <person name="Kim W.H."/>
            <person name="Lee Y.M."/>
        </authorList>
    </citation>
    <scope>NUCLEOTIDE SEQUENCE [LARGE SCALE GENOMIC DNA]</scope>
    <source>
        <strain evidence="2 3">PAMC 29467</strain>
    </source>
</reference>
<protein>
    <recommendedName>
        <fullName evidence="4">DUF2007 domain-containing protein</fullName>
    </recommendedName>
</protein>
<dbReference type="EMBL" id="CP114767">
    <property type="protein sequence ID" value="WBA42118.1"/>
    <property type="molecule type" value="Genomic_DNA"/>
</dbReference>
<keyword evidence="1" id="KW-1133">Transmembrane helix</keyword>
<evidence type="ECO:0000313" key="3">
    <source>
        <dbReference type="Proteomes" id="UP001211005"/>
    </source>
</evidence>
<keyword evidence="1" id="KW-0812">Transmembrane</keyword>
<feature type="transmembrane region" description="Helical" evidence="1">
    <location>
        <begin position="198"/>
        <end position="216"/>
    </location>
</feature>